<reference evidence="1" key="1">
    <citation type="submission" date="2019-09" db="EMBL/GenBank/DDBJ databases">
        <title>Draft genome information of white flower Hibiscus syriacus.</title>
        <authorList>
            <person name="Kim Y.-M."/>
        </authorList>
    </citation>
    <scope>NUCLEOTIDE SEQUENCE [LARGE SCALE GENOMIC DNA]</scope>
    <source>
        <strain evidence="1">YM2019G1</strain>
    </source>
</reference>
<organism evidence="1 2">
    <name type="scientific">Hibiscus syriacus</name>
    <name type="common">Rose of Sharon</name>
    <dbReference type="NCBI Taxonomy" id="106335"/>
    <lineage>
        <taxon>Eukaryota</taxon>
        <taxon>Viridiplantae</taxon>
        <taxon>Streptophyta</taxon>
        <taxon>Embryophyta</taxon>
        <taxon>Tracheophyta</taxon>
        <taxon>Spermatophyta</taxon>
        <taxon>Magnoliopsida</taxon>
        <taxon>eudicotyledons</taxon>
        <taxon>Gunneridae</taxon>
        <taxon>Pentapetalae</taxon>
        <taxon>rosids</taxon>
        <taxon>malvids</taxon>
        <taxon>Malvales</taxon>
        <taxon>Malvaceae</taxon>
        <taxon>Malvoideae</taxon>
        <taxon>Hibiscus</taxon>
    </lineage>
</organism>
<protein>
    <submittedName>
        <fullName evidence="1">Uncharacterized protein</fullName>
    </submittedName>
</protein>
<dbReference type="AlphaFoldDB" id="A0A6A2ZUI2"/>
<evidence type="ECO:0000313" key="1">
    <source>
        <dbReference type="EMBL" id="KAE8695077.1"/>
    </source>
</evidence>
<gene>
    <name evidence="1" type="ORF">F3Y22_tig00110744pilonHSYRG00028</name>
</gene>
<accession>A0A6A2ZUI2</accession>
<sequence length="58" mass="6338">MGFENSDSVEAVKAVGPSVMLRLKFPDGSLGCMACTKTVLFLLQQDLGSLSVSRFRHY</sequence>
<dbReference type="Proteomes" id="UP000436088">
    <property type="component" value="Unassembled WGS sequence"/>
</dbReference>
<comment type="caution">
    <text evidence="1">The sequence shown here is derived from an EMBL/GenBank/DDBJ whole genome shotgun (WGS) entry which is preliminary data.</text>
</comment>
<evidence type="ECO:0000313" key="2">
    <source>
        <dbReference type="Proteomes" id="UP000436088"/>
    </source>
</evidence>
<name>A0A6A2ZUI2_HIBSY</name>
<dbReference type="EMBL" id="VEPZ02001095">
    <property type="protein sequence ID" value="KAE8695077.1"/>
    <property type="molecule type" value="Genomic_DNA"/>
</dbReference>
<proteinExistence type="predicted"/>
<keyword evidence="2" id="KW-1185">Reference proteome</keyword>